<comment type="caution">
    <text evidence="2">The sequence shown here is derived from an EMBL/GenBank/DDBJ whole genome shotgun (WGS) entry which is preliminary data.</text>
</comment>
<feature type="transmembrane region" description="Helical" evidence="1">
    <location>
        <begin position="77"/>
        <end position="95"/>
    </location>
</feature>
<name>A0ABT7AXN9_9CYAN</name>
<keyword evidence="3" id="KW-1185">Reference proteome</keyword>
<reference evidence="2 3" key="1">
    <citation type="submission" date="2023-01" db="EMBL/GenBank/DDBJ databases">
        <title>Novel diversity within Roseofilum (Cyanobacteria; Desertifilaceae) from marine benthic mats with descriptions of four novel species.</title>
        <authorList>
            <person name="Wang Y."/>
            <person name="Berthold D.E."/>
            <person name="Hu J."/>
            <person name="Lefler F.W."/>
            <person name="Laughinghouse H.D. IV."/>
        </authorList>
    </citation>
    <scope>NUCLEOTIDE SEQUENCE [LARGE SCALE GENOMIC DNA]</scope>
    <source>
        <strain evidence="2 3">BLCC-M154</strain>
    </source>
</reference>
<evidence type="ECO:0000313" key="2">
    <source>
        <dbReference type="EMBL" id="MDJ1171620.1"/>
    </source>
</evidence>
<proteinExistence type="predicted"/>
<keyword evidence="1" id="KW-0472">Membrane</keyword>
<protein>
    <submittedName>
        <fullName evidence="2">Uncharacterized protein</fullName>
    </submittedName>
</protein>
<keyword evidence="1" id="KW-1133">Transmembrane helix</keyword>
<feature type="transmembrane region" description="Helical" evidence="1">
    <location>
        <begin position="53"/>
        <end position="71"/>
    </location>
</feature>
<sequence>MNPENPRDPNRRLREIEEQLNPPSDPTFSSGSIKALLTQIQTWYQSLSNTGKWVVAGVGVVIGFGFLNLFLRLVSTVITLAVLGGALYLGYKFLIESDPSQN</sequence>
<dbReference type="Proteomes" id="UP001235303">
    <property type="component" value="Unassembled WGS sequence"/>
</dbReference>
<gene>
    <name evidence="2" type="ORF">PMG71_19495</name>
</gene>
<keyword evidence="1" id="KW-0812">Transmembrane</keyword>
<evidence type="ECO:0000256" key="1">
    <source>
        <dbReference type="SAM" id="Phobius"/>
    </source>
</evidence>
<dbReference type="RefSeq" id="WP_283755373.1">
    <property type="nucleotide sequence ID" value="NZ_JAQOSP010000119.1"/>
</dbReference>
<evidence type="ECO:0000313" key="3">
    <source>
        <dbReference type="Proteomes" id="UP001235303"/>
    </source>
</evidence>
<dbReference type="EMBL" id="JAQOSP010000119">
    <property type="protein sequence ID" value="MDJ1171620.1"/>
    <property type="molecule type" value="Genomic_DNA"/>
</dbReference>
<accession>A0ABT7AXN9</accession>
<organism evidence="2 3">
    <name type="scientific">Roseofilum acuticapitatum BLCC-M154</name>
    <dbReference type="NCBI Taxonomy" id="3022444"/>
    <lineage>
        <taxon>Bacteria</taxon>
        <taxon>Bacillati</taxon>
        <taxon>Cyanobacteriota</taxon>
        <taxon>Cyanophyceae</taxon>
        <taxon>Desertifilales</taxon>
        <taxon>Desertifilaceae</taxon>
        <taxon>Roseofilum</taxon>
        <taxon>Roseofilum acuticapitatum</taxon>
    </lineage>
</organism>